<dbReference type="AlphaFoldDB" id="A0A4U9UVZ4"/>
<proteinExistence type="predicted"/>
<dbReference type="EMBL" id="LR590484">
    <property type="protein sequence ID" value="VTR34304.1"/>
    <property type="molecule type" value="Genomic_DNA"/>
</dbReference>
<dbReference type="Pfam" id="PF15892">
    <property type="entry name" value="BNR_4"/>
    <property type="match status" value="1"/>
</dbReference>
<dbReference type="Proteomes" id="UP000308196">
    <property type="component" value="Chromosome"/>
</dbReference>
<reference evidence="2 3" key="1">
    <citation type="submission" date="2019-05" db="EMBL/GenBank/DDBJ databases">
        <authorList>
            <consortium name="Pathogen Informatics"/>
        </authorList>
    </citation>
    <scope>NUCLEOTIDE SEQUENCE [LARGE SCALE GENOMIC DNA]</scope>
    <source>
        <strain evidence="2 3">NCTC11429</strain>
    </source>
</reference>
<dbReference type="PANTHER" id="PTHR35339:SF4">
    <property type="entry name" value="LINALOOL DEHYDRATASE_ISOMERASE DOMAIN-CONTAINING PROTEIN"/>
    <property type="match status" value="1"/>
</dbReference>
<name>A0A4U9UVZ4_9SPHI</name>
<organism evidence="2 3">
    <name type="scientific">Sphingobacterium thalpophilum</name>
    <dbReference type="NCBI Taxonomy" id="259"/>
    <lineage>
        <taxon>Bacteria</taxon>
        <taxon>Pseudomonadati</taxon>
        <taxon>Bacteroidota</taxon>
        <taxon>Sphingobacteriia</taxon>
        <taxon>Sphingobacteriales</taxon>
        <taxon>Sphingobacteriaceae</taxon>
        <taxon>Sphingobacterium</taxon>
    </lineage>
</organism>
<dbReference type="GeneID" id="78462080"/>
<dbReference type="KEGG" id="stha:NCTC11429_01309"/>
<evidence type="ECO:0000313" key="3">
    <source>
        <dbReference type="Proteomes" id="UP000308196"/>
    </source>
</evidence>
<dbReference type="InterPro" id="IPR036278">
    <property type="entry name" value="Sialidase_sf"/>
</dbReference>
<accession>A0A4U9UVZ4</accession>
<dbReference type="STRING" id="1123265.GCA_000686625_01746"/>
<feature type="domain" description="DUF2264" evidence="1">
    <location>
        <begin position="460"/>
        <end position="813"/>
    </location>
</feature>
<gene>
    <name evidence="2" type="ORF">NCTC11429_01309</name>
</gene>
<dbReference type="SUPFAM" id="SSF50939">
    <property type="entry name" value="Sialidases"/>
    <property type="match status" value="1"/>
</dbReference>
<sequence>MNIKEIFNIALCWTVLLLSGQHIMAQHPSINTIPVGKGWAKNTVNTAVFRKNSLVSNDKYQYIAYYDDDSYVVLGRRLLSAADWELSRTAYKGHAQDAHNIISIIVDGAGYLHVCWDQHNSKLRYARTVKPNSLLLGPERAMTGDKETSVTYPEFLKLPNGQLLFLYRDGGSGNGNLVINRYDDKQDRWTRVHSNLIDGEGKRNAYWQSCVDDNGTIHLSWVWRESPDVASNHDMAYACSRDGGLTWQNSRGTVYSLPINAATAEYAAHIPQGHELINQTSMAADEAGNPYIATYWRDQHSHIPQYRIIYLQQGQWHIRSFDYRKTSFSLSGQGTKEIPIARPQLLVSGKNEEAAVTMVIRDAERGSRPSVLHVKGLKDGVPQLYDLSEESVGAWEPSLDTELWKKSRKIGLFVQSTVQKDAEGLSSADPTTIKVIEWSPDSRFELVRPDFEQSPYTGMTRQHWLDAASYLLEGAFSVIHNLDSPMQFAKQPGRSYPRDGVHTETEKLEGLCRTLFVALPLLKEDPNYTIRGIRVADYYRHQLQRLIDPSSGTYIAPLPEKGGPSQKLVEFGGLAVSLMAAPEVLWDPLPQAAKDSLAHTMLSYGKGPTIEMNWRFFNIMILSFFKSRGYTVPETYLKNLLEKCLADYKGDGWYNDSPYYDYYSMWAFQLYGSLWAKYYGPRMYPELADRFRSNLRDVANSYPYLFSRNGEMIMWGRSISYRMGAAVPFALLGELEDPAINYGWMRRIASGSLLQFLQHPDFLKDGVPTLGFYGAFEPAVQEYSCRGSAYWLGKFFLGLLIPDDSSFWTARENLGPWDREIASNKVWNSYVKDAGLLITDYAAIGASEIRSCNSSRTVGYYQGTENYNKLAYNSAFPWQADGRDGLVSMNYAFSVAGDAWESLRLYQFSGYDGQIYSRVGSLAGDSTVRIELHEKPLPNGILRCDRISSKPALSLRLGHYALPQRHNQPVQISERKRKNLTAVIIDNGEYQLAMVPLLGWQGVQAVACEGLHPVADKSKVLSSHLSLGPSADQRLITLQLWKKSGATWSDDELFPTVRQHRDRVEVRWKGKDKTLFDTNFN</sequence>
<dbReference type="InterPro" id="IPR049349">
    <property type="entry name" value="DUF2264_N"/>
</dbReference>
<evidence type="ECO:0000313" key="2">
    <source>
        <dbReference type="EMBL" id="VTR34304.1"/>
    </source>
</evidence>
<dbReference type="Pfam" id="PF10022">
    <property type="entry name" value="DUF2264"/>
    <property type="match status" value="1"/>
</dbReference>
<protein>
    <submittedName>
        <fullName evidence="2">Uncharacterized protein conserved in bacteria</fullName>
    </submittedName>
</protein>
<evidence type="ECO:0000259" key="1">
    <source>
        <dbReference type="Pfam" id="PF10022"/>
    </source>
</evidence>
<dbReference type="InterPro" id="IPR016624">
    <property type="entry name" value="UCP014753"/>
</dbReference>
<dbReference type="RefSeq" id="WP_081817818.1">
    <property type="nucleotide sequence ID" value="NZ_LR590484.1"/>
</dbReference>
<dbReference type="PANTHER" id="PTHR35339">
    <property type="entry name" value="LINALOOL DEHYDRATASE_ISOMERASE DOMAIN-CONTAINING PROTEIN"/>
    <property type="match status" value="1"/>
</dbReference>